<name>A0AAN9IPM4_CROPI</name>
<keyword evidence="1" id="KW-1133">Transmembrane helix</keyword>
<gene>
    <name evidence="2" type="ORF">RIF29_13669</name>
</gene>
<accession>A0AAN9IPM4</accession>
<sequence>MAQWIRRWSTEPEILGSIPSGVVFFFYTYLLCSSLSLSLSLYACSSSVRECFVNLATKFSARFFFFFFFLGSIFMVLVFHGDE</sequence>
<reference evidence="2 3" key="1">
    <citation type="submission" date="2024-01" db="EMBL/GenBank/DDBJ databases">
        <title>The genomes of 5 underutilized Papilionoideae crops provide insights into root nodulation and disease resistanc.</title>
        <authorList>
            <person name="Yuan L."/>
        </authorList>
    </citation>
    <scope>NUCLEOTIDE SEQUENCE [LARGE SCALE GENOMIC DNA]</scope>
    <source>
        <strain evidence="2">ZHUSHIDOU_FW_LH</strain>
        <tissue evidence="2">Leaf</tissue>
    </source>
</reference>
<dbReference type="Proteomes" id="UP001372338">
    <property type="component" value="Unassembled WGS sequence"/>
</dbReference>
<dbReference type="EMBL" id="JAYWIO010000002">
    <property type="protein sequence ID" value="KAK7283920.1"/>
    <property type="molecule type" value="Genomic_DNA"/>
</dbReference>
<protein>
    <submittedName>
        <fullName evidence="2">Uncharacterized protein</fullName>
    </submittedName>
</protein>
<organism evidence="2 3">
    <name type="scientific">Crotalaria pallida</name>
    <name type="common">Smooth rattlebox</name>
    <name type="synonym">Crotalaria striata</name>
    <dbReference type="NCBI Taxonomy" id="3830"/>
    <lineage>
        <taxon>Eukaryota</taxon>
        <taxon>Viridiplantae</taxon>
        <taxon>Streptophyta</taxon>
        <taxon>Embryophyta</taxon>
        <taxon>Tracheophyta</taxon>
        <taxon>Spermatophyta</taxon>
        <taxon>Magnoliopsida</taxon>
        <taxon>eudicotyledons</taxon>
        <taxon>Gunneridae</taxon>
        <taxon>Pentapetalae</taxon>
        <taxon>rosids</taxon>
        <taxon>fabids</taxon>
        <taxon>Fabales</taxon>
        <taxon>Fabaceae</taxon>
        <taxon>Papilionoideae</taxon>
        <taxon>50 kb inversion clade</taxon>
        <taxon>genistoids sensu lato</taxon>
        <taxon>core genistoids</taxon>
        <taxon>Crotalarieae</taxon>
        <taxon>Crotalaria</taxon>
    </lineage>
</organism>
<feature type="transmembrane region" description="Helical" evidence="1">
    <location>
        <begin position="20"/>
        <end position="42"/>
    </location>
</feature>
<proteinExistence type="predicted"/>
<dbReference type="AlphaFoldDB" id="A0AAN9IPM4"/>
<evidence type="ECO:0000313" key="3">
    <source>
        <dbReference type="Proteomes" id="UP001372338"/>
    </source>
</evidence>
<feature type="transmembrane region" description="Helical" evidence="1">
    <location>
        <begin position="63"/>
        <end position="81"/>
    </location>
</feature>
<evidence type="ECO:0000313" key="2">
    <source>
        <dbReference type="EMBL" id="KAK7283920.1"/>
    </source>
</evidence>
<comment type="caution">
    <text evidence="2">The sequence shown here is derived from an EMBL/GenBank/DDBJ whole genome shotgun (WGS) entry which is preliminary data.</text>
</comment>
<evidence type="ECO:0000256" key="1">
    <source>
        <dbReference type="SAM" id="Phobius"/>
    </source>
</evidence>
<keyword evidence="1" id="KW-0472">Membrane</keyword>
<keyword evidence="3" id="KW-1185">Reference proteome</keyword>
<keyword evidence="1" id="KW-0812">Transmembrane</keyword>